<feature type="non-terminal residue" evidence="1">
    <location>
        <position position="69"/>
    </location>
</feature>
<organism evidence="1">
    <name type="scientific">marine sediment metagenome</name>
    <dbReference type="NCBI Taxonomy" id="412755"/>
    <lineage>
        <taxon>unclassified sequences</taxon>
        <taxon>metagenomes</taxon>
        <taxon>ecological metagenomes</taxon>
    </lineage>
</organism>
<protein>
    <submittedName>
        <fullName evidence="1">Uncharacterized protein</fullName>
    </submittedName>
</protein>
<gene>
    <name evidence="1" type="ORF">S01H1_38070</name>
</gene>
<proteinExistence type="predicted"/>
<evidence type="ECO:0000313" key="1">
    <source>
        <dbReference type="EMBL" id="GAG02115.1"/>
    </source>
</evidence>
<accession>X0U998</accession>
<name>X0U998_9ZZZZ</name>
<reference evidence="1" key="1">
    <citation type="journal article" date="2014" name="Front. Microbiol.">
        <title>High frequency of phylogenetically diverse reductive dehalogenase-homologous genes in deep subseafloor sedimentary metagenomes.</title>
        <authorList>
            <person name="Kawai M."/>
            <person name="Futagami T."/>
            <person name="Toyoda A."/>
            <person name="Takaki Y."/>
            <person name="Nishi S."/>
            <person name="Hori S."/>
            <person name="Arai W."/>
            <person name="Tsubouchi T."/>
            <person name="Morono Y."/>
            <person name="Uchiyama I."/>
            <person name="Ito T."/>
            <person name="Fujiyama A."/>
            <person name="Inagaki F."/>
            <person name="Takami H."/>
        </authorList>
    </citation>
    <scope>NUCLEOTIDE SEQUENCE</scope>
    <source>
        <strain evidence="1">Expedition CK06-06</strain>
    </source>
</reference>
<comment type="caution">
    <text evidence="1">The sequence shown here is derived from an EMBL/GenBank/DDBJ whole genome shotgun (WGS) entry which is preliminary data.</text>
</comment>
<dbReference type="EMBL" id="BARS01023937">
    <property type="protein sequence ID" value="GAG02115.1"/>
    <property type="molecule type" value="Genomic_DNA"/>
</dbReference>
<dbReference type="AlphaFoldDB" id="X0U998"/>
<sequence>MSDDEINRVIEDYLNGIKREYDDIYYAIYYGGVHTPKESIRLSKKIKKLKGKTGMSFKEAIKVLIKESL</sequence>